<dbReference type="RefSeq" id="WP_013842039.1">
    <property type="nucleotide sequence ID" value="NC_015589.1"/>
</dbReference>
<dbReference type="STRING" id="696281.Desru_2023"/>
<keyword evidence="3" id="KW-1185">Reference proteome</keyword>
<name>F6DVC4_DESRL</name>
<dbReference type="EMBL" id="CP002780">
    <property type="protein sequence ID" value="AEG60277.1"/>
    <property type="molecule type" value="Genomic_DNA"/>
</dbReference>
<dbReference type="KEGG" id="dru:Desru_2023"/>
<proteinExistence type="predicted"/>
<sequence length="41" mass="4638">MTEKDQCAVEESRAADRKVRKQDYMVISLGLILLVLAKIMA</sequence>
<dbReference type="eggNOG" id="ENOG502ZNF7">
    <property type="taxonomic scope" value="Bacteria"/>
</dbReference>
<dbReference type="HOGENOM" id="CLU_3269110_0_0_9"/>
<dbReference type="AlphaFoldDB" id="F6DVC4"/>
<evidence type="ECO:0000313" key="3">
    <source>
        <dbReference type="Proteomes" id="UP000009234"/>
    </source>
</evidence>
<keyword evidence="1" id="KW-0472">Membrane</keyword>
<keyword evidence="1" id="KW-1133">Transmembrane helix</keyword>
<organism evidence="2 3">
    <name type="scientific">Desulforamulus ruminis (strain ATCC 23193 / DSM 2154 / NCIMB 8452 / DL)</name>
    <name type="common">Desulfotomaculum ruminis</name>
    <dbReference type="NCBI Taxonomy" id="696281"/>
    <lineage>
        <taxon>Bacteria</taxon>
        <taxon>Bacillati</taxon>
        <taxon>Bacillota</taxon>
        <taxon>Clostridia</taxon>
        <taxon>Eubacteriales</taxon>
        <taxon>Peptococcaceae</taxon>
        <taxon>Desulforamulus</taxon>
    </lineage>
</organism>
<gene>
    <name evidence="2" type="ordered locus">Desru_2023</name>
</gene>
<reference evidence="2 3" key="2">
    <citation type="journal article" date="2012" name="Stand. Genomic Sci.">
        <title>Complete genome sequence of the sulfate-reducing firmicute Desulfotomaculum ruminis type strain (DL(T)).</title>
        <authorList>
            <person name="Spring S."/>
            <person name="Visser M."/>
            <person name="Lu M."/>
            <person name="Copeland A."/>
            <person name="Lapidus A."/>
            <person name="Lucas S."/>
            <person name="Cheng J.F."/>
            <person name="Han C."/>
            <person name="Tapia R."/>
            <person name="Goodwin L.A."/>
            <person name="Pitluck S."/>
            <person name="Ivanova N."/>
            <person name="Land M."/>
            <person name="Hauser L."/>
            <person name="Larimer F."/>
            <person name="Rohde M."/>
            <person name="Goker M."/>
            <person name="Detter J.C."/>
            <person name="Kyrpides N.C."/>
            <person name="Woyke T."/>
            <person name="Schaap P.J."/>
            <person name="Plugge C.M."/>
            <person name="Muyzer G."/>
            <person name="Kuever J."/>
            <person name="Pereira I.A."/>
            <person name="Parshina S.N."/>
            <person name="Bernier-Latmani R."/>
            <person name="Stams A.J."/>
            <person name="Klenk H.P."/>
        </authorList>
    </citation>
    <scope>NUCLEOTIDE SEQUENCE [LARGE SCALE GENOMIC DNA]</scope>
    <source>
        <strain evidence="3">ATCC 23193 / DSM 2154 / NCIB 8452 / DL</strain>
    </source>
</reference>
<feature type="transmembrane region" description="Helical" evidence="1">
    <location>
        <begin position="23"/>
        <end position="40"/>
    </location>
</feature>
<keyword evidence="1" id="KW-0812">Transmembrane</keyword>
<protein>
    <submittedName>
        <fullName evidence="2">Uncharacterized protein</fullName>
    </submittedName>
</protein>
<evidence type="ECO:0000313" key="2">
    <source>
        <dbReference type="EMBL" id="AEG60277.1"/>
    </source>
</evidence>
<reference evidence="3" key="1">
    <citation type="submission" date="2011-05" db="EMBL/GenBank/DDBJ databases">
        <title>Complete sequence of Desulfotomaculum ruminis DSM 2154.</title>
        <authorList>
            <person name="Lucas S."/>
            <person name="Copeland A."/>
            <person name="Lapidus A."/>
            <person name="Cheng J.-F."/>
            <person name="Goodwin L."/>
            <person name="Pitluck S."/>
            <person name="Lu M."/>
            <person name="Detter J.C."/>
            <person name="Han C."/>
            <person name="Tapia R."/>
            <person name="Land M."/>
            <person name="Hauser L."/>
            <person name="Kyrpides N."/>
            <person name="Ivanova N."/>
            <person name="Mikhailova N."/>
            <person name="Pagani I."/>
            <person name="Stams A.J.M."/>
            <person name="Plugge C.M."/>
            <person name="Muyzer G."/>
            <person name="Kuever J."/>
            <person name="Parshina S.N."/>
            <person name="Ivanova A.E."/>
            <person name="Nazina T.N."/>
            <person name="Brambilla E."/>
            <person name="Spring S."/>
            <person name="Klenk H.-P."/>
            <person name="Woyke T."/>
        </authorList>
    </citation>
    <scope>NUCLEOTIDE SEQUENCE [LARGE SCALE GENOMIC DNA]</scope>
    <source>
        <strain evidence="3">ATCC 23193 / DSM 2154 / NCIB 8452 / DL</strain>
    </source>
</reference>
<evidence type="ECO:0000256" key="1">
    <source>
        <dbReference type="SAM" id="Phobius"/>
    </source>
</evidence>
<dbReference type="Proteomes" id="UP000009234">
    <property type="component" value="Chromosome"/>
</dbReference>
<accession>F6DVC4</accession>